<name>A0A084VRJ7_ANOSI</name>
<proteinExistence type="predicted"/>
<protein>
    <submittedName>
        <fullName evidence="1 2">Uncharacterized protein</fullName>
    </submittedName>
</protein>
<reference evidence="1 3" key="1">
    <citation type="journal article" date="2014" name="BMC Genomics">
        <title>Genome sequence of Anopheles sinensis provides insight into genetics basis of mosquito competence for malaria parasites.</title>
        <authorList>
            <person name="Zhou D."/>
            <person name="Zhang D."/>
            <person name="Ding G."/>
            <person name="Shi L."/>
            <person name="Hou Q."/>
            <person name="Ye Y."/>
            <person name="Xu Y."/>
            <person name="Zhou H."/>
            <person name="Xiong C."/>
            <person name="Li S."/>
            <person name="Yu J."/>
            <person name="Hong S."/>
            <person name="Yu X."/>
            <person name="Zou P."/>
            <person name="Chen C."/>
            <person name="Chang X."/>
            <person name="Wang W."/>
            <person name="Lv Y."/>
            <person name="Sun Y."/>
            <person name="Ma L."/>
            <person name="Shen B."/>
            <person name="Zhu C."/>
        </authorList>
    </citation>
    <scope>NUCLEOTIDE SEQUENCE [LARGE SCALE GENOMIC DNA]</scope>
</reference>
<dbReference type="EnsemblMetazoa" id="ASIC008105-RA">
    <property type="protein sequence ID" value="ASIC008105-PA"/>
    <property type="gene ID" value="ASIC008105"/>
</dbReference>
<dbReference type="Proteomes" id="UP000030765">
    <property type="component" value="Unassembled WGS sequence"/>
</dbReference>
<evidence type="ECO:0000313" key="2">
    <source>
        <dbReference type="EnsemblMetazoa" id="ASIC008105-PA"/>
    </source>
</evidence>
<dbReference type="VEuPathDB" id="VectorBase:ASIC008105"/>
<evidence type="ECO:0000313" key="1">
    <source>
        <dbReference type="EMBL" id="KFB40591.1"/>
    </source>
</evidence>
<organism evidence="1">
    <name type="scientific">Anopheles sinensis</name>
    <name type="common">Mosquito</name>
    <dbReference type="NCBI Taxonomy" id="74873"/>
    <lineage>
        <taxon>Eukaryota</taxon>
        <taxon>Metazoa</taxon>
        <taxon>Ecdysozoa</taxon>
        <taxon>Arthropoda</taxon>
        <taxon>Hexapoda</taxon>
        <taxon>Insecta</taxon>
        <taxon>Pterygota</taxon>
        <taxon>Neoptera</taxon>
        <taxon>Endopterygota</taxon>
        <taxon>Diptera</taxon>
        <taxon>Nematocera</taxon>
        <taxon>Culicoidea</taxon>
        <taxon>Culicidae</taxon>
        <taxon>Anophelinae</taxon>
        <taxon>Anopheles</taxon>
    </lineage>
</organism>
<dbReference type="AlphaFoldDB" id="A0A084VRJ7"/>
<keyword evidence="3" id="KW-1185">Reference proteome</keyword>
<dbReference type="EMBL" id="ATLV01015710">
    <property type="status" value="NOT_ANNOTATED_CDS"/>
    <property type="molecule type" value="Genomic_DNA"/>
</dbReference>
<dbReference type="EMBL" id="KE525030">
    <property type="protein sequence ID" value="KFB40591.1"/>
    <property type="molecule type" value="Genomic_DNA"/>
</dbReference>
<evidence type="ECO:0000313" key="3">
    <source>
        <dbReference type="Proteomes" id="UP000030765"/>
    </source>
</evidence>
<accession>A0A084VRJ7</accession>
<reference evidence="2" key="2">
    <citation type="submission" date="2020-05" db="UniProtKB">
        <authorList>
            <consortium name="EnsemblMetazoa"/>
        </authorList>
    </citation>
    <scope>IDENTIFICATION</scope>
</reference>
<sequence length="110" mass="11645">MPSDPGTSSFFYPPNPFVAVTTSQKKDGKVFSDSGDRKVYNIVPSLTLGQSFLQGVPGKGGASKRLVDGAKGYVFFDRICGAPGFGFLSVLSPPIHPQTLHPTMPSDALI</sequence>
<gene>
    <name evidence="1" type="ORF">ZHAS_00008105</name>
</gene>